<dbReference type="AlphaFoldDB" id="A0A3B0ZXR3"/>
<name>A0A3B0ZXR3_9ZZZZ</name>
<accession>A0A3B0ZXR3</accession>
<evidence type="ECO:0000313" key="1">
    <source>
        <dbReference type="EMBL" id="VAW92157.1"/>
    </source>
</evidence>
<reference evidence="1" key="1">
    <citation type="submission" date="2018-06" db="EMBL/GenBank/DDBJ databases">
        <authorList>
            <person name="Zhirakovskaya E."/>
        </authorList>
    </citation>
    <scope>NUCLEOTIDE SEQUENCE</scope>
</reference>
<protein>
    <submittedName>
        <fullName evidence="1">Uncharacterized protein</fullName>
    </submittedName>
</protein>
<gene>
    <name evidence="1" type="ORF">MNBD_GAMMA22-2384</name>
</gene>
<sequence>MSDIPDFIPEELKIINETLAERFGHKVDTQLVDTEIRLYKGDRELTQVPAVYWEANECHFIIIKKGKNRFHNQFFYGVNKQYGTGIDEFDDIHKCTVTLLQVQADHALNEGMTKE</sequence>
<organism evidence="1">
    <name type="scientific">hydrothermal vent metagenome</name>
    <dbReference type="NCBI Taxonomy" id="652676"/>
    <lineage>
        <taxon>unclassified sequences</taxon>
        <taxon>metagenomes</taxon>
        <taxon>ecological metagenomes</taxon>
    </lineage>
</organism>
<dbReference type="EMBL" id="UOFS01000011">
    <property type="protein sequence ID" value="VAW92157.1"/>
    <property type="molecule type" value="Genomic_DNA"/>
</dbReference>
<proteinExistence type="predicted"/>